<comment type="subunit">
    <text evidence="4">Homodimer.</text>
</comment>
<evidence type="ECO:0000256" key="9">
    <source>
        <dbReference type="ARBA" id="ARBA00023004"/>
    </source>
</evidence>
<dbReference type="STRING" id="108003.B1C78_02430"/>
<name>A0A1V3NS32_9GAMM</name>
<gene>
    <name evidence="14" type="ORF">B1C78_02430</name>
</gene>
<dbReference type="Pfam" id="PF09084">
    <property type="entry name" value="NMT1"/>
    <property type="match status" value="1"/>
</dbReference>
<keyword evidence="7" id="KW-0663">Pyridoxal phosphate</keyword>
<evidence type="ECO:0000256" key="12">
    <source>
        <dbReference type="SAM" id="Phobius"/>
    </source>
</evidence>
<dbReference type="Pfam" id="PF00990">
    <property type="entry name" value="GGDEF"/>
    <property type="match status" value="1"/>
</dbReference>
<evidence type="ECO:0000256" key="7">
    <source>
        <dbReference type="ARBA" id="ARBA00022898"/>
    </source>
</evidence>
<dbReference type="InterPro" id="IPR027939">
    <property type="entry name" value="NMT1/THI5"/>
</dbReference>
<evidence type="ECO:0000256" key="10">
    <source>
        <dbReference type="ARBA" id="ARBA00033171"/>
    </source>
</evidence>
<evidence type="ECO:0000256" key="2">
    <source>
        <dbReference type="ARBA" id="ARBA00004948"/>
    </source>
</evidence>
<evidence type="ECO:0000259" key="13">
    <source>
        <dbReference type="PROSITE" id="PS50887"/>
    </source>
</evidence>
<dbReference type="InterPro" id="IPR015168">
    <property type="entry name" value="SsuA/THI5"/>
</dbReference>
<dbReference type="PROSITE" id="PS50887">
    <property type="entry name" value="GGDEF"/>
    <property type="match status" value="1"/>
</dbReference>
<feature type="non-terminal residue" evidence="14">
    <location>
        <position position="482"/>
    </location>
</feature>
<comment type="caution">
    <text evidence="14">The sequence shown here is derived from an EMBL/GenBank/DDBJ whole genome shotgun (WGS) entry which is preliminary data.</text>
</comment>
<evidence type="ECO:0000313" key="15">
    <source>
        <dbReference type="Proteomes" id="UP000189462"/>
    </source>
</evidence>
<sequence>MASSAFGRWIGHRRTTTLRRLLAIILASILVAPMIPSALQADEYLTPVRVQLKWFHQFQFAGFYAAVEQGYFREAGLDVTLLEGGPHVNPTQEVLDGRAEFGVGTSGLLITRSRGLPVVAVAAIFQHSPYILIARDDPEITSPRDLEGRTIMVEPYSEELLAYLHREGVDSDRINMIEHTGDPLEVVDGEVVGMTAYLTTEPFFLARAGETYRVFDPKVAGIDFYGDTLFTMEDYAERNNNLVVAFREALVRGWTYAFNHQEEIIALIEREYSPESGRDFLRFEADNIRRLLIPDLIEIGYMNPARWATIAQEFEAAGLMQRPVDIDAFMFHPAEPADWRWLLYTLLISGLVMALSAIVLLKFYSLNRALRAEVHSRKLLEVELRERALTDPVTGTLNRHGFLEAMAREMERAARHDAPLSLLELDLDHFKRINDTHGHAAGDRILNFVGAICRAETRGIDITARIGGEEFMITLPDTDSGG</sequence>
<dbReference type="Gene3D" id="3.40.190.10">
    <property type="entry name" value="Periplasmic binding protein-like II"/>
    <property type="match status" value="2"/>
</dbReference>
<keyword evidence="12" id="KW-0812">Transmembrane</keyword>
<dbReference type="InterPro" id="IPR043128">
    <property type="entry name" value="Rev_trsase/Diguanyl_cyclase"/>
</dbReference>
<keyword evidence="8" id="KW-0784">Thiamine biosynthesis</keyword>
<dbReference type="Gene3D" id="3.30.70.270">
    <property type="match status" value="1"/>
</dbReference>
<dbReference type="InterPro" id="IPR000160">
    <property type="entry name" value="GGDEF_dom"/>
</dbReference>
<organism evidence="14 15">
    <name type="scientific">Thioalkalivibrio denitrificans</name>
    <dbReference type="NCBI Taxonomy" id="108003"/>
    <lineage>
        <taxon>Bacteria</taxon>
        <taxon>Pseudomonadati</taxon>
        <taxon>Pseudomonadota</taxon>
        <taxon>Gammaproteobacteria</taxon>
        <taxon>Chromatiales</taxon>
        <taxon>Ectothiorhodospiraceae</taxon>
        <taxon>Thioalkalivibrio</taxon>
    </lineage>
</organism>
<dbReference type="GO" id="GO:0046872">
    <property type="term" value="F:metal ion binding"/>
    <property type="evidence" value="ECO:0007669"/>
    <property type="project" value="UniProtKB-KW"/>
</dbReference>
<keyword evidence="12" id="KW-0472">Membrane</keyword>
<dbReference type="GO" id="GO:0009228">
    <property type="term" value="P:thiamine biosynthetic process"/>
    <property type="evidence" value="ECO:0007669"/>
    <property type="project" value="UniProtKB-KW"/>
</dbReference>
<dbReference type="NCBIfam" id="TIGR00254">
    <property type="entry name" value="GGDEF"/>
    <property type="match status" value="1"/>
</dbReference>
<keyword evidence="5" id="KW-0808">Transferase</keyword>
<dbReference type="Proteomes" id="UP000189462">
    <property type="component" value="Unassembled WGS sequence"/>
</dbReference>
<comment type="similarity">
    <text evidence="3">Belongs to the NMT1/THI5 family.</text>
</comment>
<dbReference type="SMART" id="SM00267">
    <property type="entry name" value="GGDEF"/>
    <property type="match status" value="1"/>
</dbReference>
<keyword evidence="15" id="KW-1185">Reference proteome</keyword>
<protein>
    <recommendedName>
        <fullName evidence="10">Thiamine pyrimidine synthase</fullName>
    </recommendedName>
</protein>
<dbReference type="SUPFAM" id="SSF55073">
    <property type="entry name" value="Nucleotide cyclase"/>
    <property type="match status" value="1"/>
</dbReference>
<dbReference type="GO" id="GO:0016740">
    <property type="term" value="F:transferase activity"/>
    <property type="evidence" value="ECO:0007669"/>
    <property type="project" value="UniProtKB-KW"/>
</dbReference>
<accession>A0A1V3NS32</accession>
<dbReference type="PANTHER" id="PTHR31528">
    <property type="entry name" value="4-AMINO-5-HYDROXYMETHYL-2-METHYLPYRIMIDINE PHOSPHATE SYNTHASE THI11-RELATED"/>
    <property type="match status" value="1"/>
</dbReference>
<dbReference type="PANTHER" id="PTHR31528:SF1">
    <property type="entry name" value="4-AMINO-5-HYDROXYMETHYL-2-METHYLPYRIMIDINE PHOSPHATE SYNTHASE THI11-RELATED"/>
    <property type="match status" value="1"/>
</dbReference>
<dbReference type="SUPFAM" id="SSF53850">
    <property type="entry name" value="Periplasmic binding protein-like II"/>
    <property type="match status" value="1"/>
</dbReference>
<evidence type="ECO:0000256" key="11">
    <source>
        <dbReference type="ARBA" id="ARBA00048179"/>
    </source>
</evidence>
<comment type="function">
    <text evidence="1">Responsible for the formation of the pyrimidine heterocycle in the thiamine biosynthesis pathway. Catalyzes the formation of hydroxymethylpyrimidine phosphate (HMP-P) from histidine and pyridoxal phosphate (PLP). The protein uses PLP and the active site histidine to form HMP-P, generating an inactive enzyme. The enzyme can only undergo a single turnover, which suggests it is a suicide enzyme.</text>
</comment>
<feature type="transmembrane region" description="Helical" evidence="12">
    <location>
        <begin position="341"/>
        <end position="361"/>
    </location>
</feature>
<evidence type="ECO:0000256" key="8">
    <source>
        <dbReference type="ARBA" id="ARBA00022977"/>
    </source>
</evidence>
<dbReference type="AlphaFoldDB" id="A0A1V3NS32"/>
<evidence type="ECO:0000256" key="4">
    <source>
        <dbReference type="ARBA" id="ARBA00011738"/>
    </source>
</evidence>
<dbReference type="EMBL" id="MVBK01000014">
    <property type="protein sequence ID" value="OOG27851.1"/>
    <property type="molecule type" value="Genomic_DNA"/>
</dbReference>
<reference evidence="14 15" key="1">
    <citation type="submission" date="2017-02" db="EMBL/GenBank/DDBJ databases">
        <title>Genomic diversity within the haloalkaliphilic genus Thioalkalivibrio.</title>
        <authorList>
            <person name="Ahn A.-C."/>
            <person name="Meier-Kolthoff J."/>
            <person name="Overmars L."/>
            <person name="Richter M."/>
            <person name="Woyke T."/>
            <person name="Sorokin D.Y."/>
            <person name="Muyzer G."/>
        </authorList>
    </citation>
    <scope>NUCLEOTIDE SEQUENCE [LARGE SCALE GENOMIC DNA]</scope>
    <source>
        <strain evidence="14 15">ALJD</strain>
    </source>
</reference>
<comment type="catalytic activity">
    <reaction evidence="11">
        <text>N(6)-(pyridoxal phosphate)-L-lysyl-[4-amino-5-hydroxymethyl-2-methylpyrimidine phosphate synthase] + L-histidyl-[4-amino-5-hydroxymethyl-2-methylpyrimidine phosphate synthase] + 2 Fe(3+) + 4 H2O = L-lysyl-[4-amino-5-hydroxymethyl-2-methylpyrimidine phosphate synthase] + (2S)-2-amino-5-hydroxy-4-oxopentanoyl-[4-amino-5-hydroxymethyl-2-methylpyrimidine phosphate synthase] + 4-amino-2-methyl-5-(phosphooxymethyl)pyrimidine + 3-oxopropanoate + 2 Fe(2+) + 2 H(+)</text>
        <dbReference type="Rhea" id="RHEA:65756"/>
        <dbReference type="Rhea" id="RHEA-COMP:16892"/>
        <dbReference type="Rhea" id="RHEA-COMP:16893"/>
        <dbReference type="Rhea" id="RHEA-COMP:16894"/>
        <dbReference type="Rhea" id="RHEA-COMP:16895"/>
        <dbReference type="ChEBI" id="CHEBI:15377"/>
        <dbReference type="ChEBI" id="CHEBI:15378"/>
        <dbReference type="ChEBI" id="CHEBI:29033"/>
        <dbReference type="ChEBI" id="CHEBI:29034"/>
        <dbReference type="ChEBI" id="CHEBI:29969"/>
        <dbReference type="ChEBI" id="CHEBI:29979"/>
        <dbReference type="ChEBI" id="CHEBI:33190"/>
        <dbReference type="ChEBI" id="CHEBI:58354"/>
        <dbReference type="ChEBI" id="CHEBI:143915"/>
        <dbReference type="ChEBI" id="CHEBI:157692"/>
    </reaction>
    <physiologicalReaction direction="left-to-right" evidence="11">
        <dbReference type="Rhea" id="RHEA:65757"/>
    </physiologicalReaction>
</comment>
<evidence type="ECO:0000313" key="14">
    <source>
        <dbReference type="EMBL" id="OOG27851.1"/>
    </source>
</evidence>
<keyword evidence="6" id="KW-0479">Metal-binding</keyword>
<dbReference type="CDD" id="cd01949">
    <property type="entry name" value="GGDEF"/>
    <property type="match status" value="1"/>
</dbReference>
<comment type="pathway">
    <text evidence="2">Cofactor biosynthesis; thiamine diphosphate biosynthesis.</text>
</comment>
<feature type="domain" description="GGDEF" evidence="13">
    <location>
        <begin position="418"/>
        <end position="482"/>
    </location>
</feature>
<keyword evidence="9" id="KW-0408">Iron</keyword>
<keyword evidence="12" id="KW-1133">Transmembrane helix</keyword>
<evidence type="ECO:0000256" key="3">
    <source>
        <dbReference type="ARBA" id="ARBA00009406"/>
    </source>
</evidence>
<evidence type="ECO:0000256" key="5">
    <source>
        <dbReference type="ARBA" id="ARBA00022679"/>
    </source>
</evidence>
<evidence type="ECO:0000256" key="6">
    <source>
        <dbReference type="ARBA" id="ARBA00022723"/>
    </source>
</evidence>
<dbReference type="InterPro" id="IPR029787">
    <property type="entry name" value="Nucleotide_cyclase"/>
</dbReference>
<evidence type="ECO:0000256" key="1">
    <source>
        <dbReference type="ARBA" id="ARBA00003469"/>
    </source>
</evidence>
<proteinExistence type="inferred from homology"/>